<proteinExistence type="predicted"/>
<feature type="transmembrane region" description="Helical" evidence="1">
    <location>
        <begin position="7"/>
        <end position="29"/>
    </location>
</feature>
<dbReference type="InterPro" id="IPR046739">
    <property type="entry name" value="DUF6789"/>
</dbReference>
<gene>
    <name evidence="2" type="ORF">ABFV72_02915</name>
</gene>
<evidence type="ECO:0000313" key="2">
    <source>
        <dbReference type="EMBL" id="MEN8624958.1"/>
    </source>
</evidence>
<dbReference type="Proteomes" id="UP001414441">
    <property type="component" value="Unassembled WGS sequence"/>
</dbReference>
<keyword evidence="1" id="KW-0812">Transmembrane</keyword>
<name>A0ABV0D3J2_9GAMM</name>
<reference evidence="2 3" key="1">
    <citation type="submission" date="2024-05" db="EMBL/GenBank/DDBJ databases">
        <title>Genome sequencing of Marine Estuary Bacteria, Pseudoalteromonas distincta strain FA, Psychrobacter proteolyticus strain EA, and Shewanella baltica strain CA.</title>
        <authorList>
            <person name="Dieffenbach S.A."/>
            <person name="Maclea K.S."/>
        </authorList>
    </citation>
    <scope>NUCLEOTIDE SEQUENCE [LARGE SCALE GENOMIC DNA]</scope>
    <source>
        <strain evidence="2 3">EA</strain>
    </source>
</reference>
<feature type="transmembrane region" description="Helical" evidence="1">
    <location>
        <begin position="115"/>
        <end position="137"/>
    </location>
</feature>
<keyword evidence="1" id="KW-1133">Transmembrane helix</keyword>
<sequence length="143" mass="15147">MNKYMAGIIAAFIATIVMSLLLMLKSAIGLMPDLDIIAMLASMMGSSHVMAWIAHFMVGSIGYGIVMALIAGTDRSKNFTLTGAMVGAIGWFMMMIAIMPMMGNGLFGLSMPSGIMIPIATLMLHLVFGVVLGKVYAKLVAAH</sequence>
<evidence type="ECO:0000256" key="1">
    <source>
        <dbReference type="SAM" id="Phobius"/>
    </source>
</evidence>
<protein>
    <submittedName>
        <fullName evidence="2">DUF6789 family protein</fullName>
    </submittedName>
</protein>
<feature type="transmembrane region" description="Helical" evidence="1">
    <location>
        <begin position="79"/>
        <end position="103"/>
    </location>
</feature>
<feature type="transmembrane region" description="Helical" evidence="1">
    <location>
        <begin position="49"/>
        <end position="72"/>
    </location>
</feature>
<organism evidence="2 3">
    <name type="scientific">Psychrobacter proteolyticus</name>
    <dbReference type="NCBI Taxonomy" id="147825"/>
    <lineage>
        <taxon>Bacteria</taxon>
        <taxon>Pseudomonadati</taxon>
        <taxon>Pseudomonadota</taxon>
        <taxon>Gammaproteobacteria</taxon>
        <taxon>Moraxellales</taxon>
        <taxon>Moraxellaceae</taxon>
        <taxon>Psychrobacter</taxon>
    </lineage>
</organism>
<comment type="caution">
    <text evidence="2">The sequence shown here is derived from an EMBL/GenBank/DDBJ whole genome shotgun (WGS) entry which is preliminary data.</text>
</comment>
<dbReference type="RefSeq" id="WP_347162366.1">
    <property type="nucleotide sequence ID" value="NZ_JBDLOB010000001.1"/>
</dbReference>
<keyword evidence="3" id="KW-1185">Reference proteome</keyword>
<evidence type="ECO:0000313" key="3">
    <source>
        <dbReference type="Proteomes" id="UP001414441"/>
    </source>
</evidence>
<dbReference type="EMBL" id="JBDLOB010000001">
    <property type="protein sequence ID" value="MEN8624958.1"/>
    <property type="molecule type" value="Genomic_DNA"/>
</dbReference>
<dbReference type="Pfam" id="PF20587">
    <property type="entry name" value="DUF6789"/>
    <property type="match status" value="1"/>
</dbReference>
<keyword evidence="1" id="KW-0472">Membrane</keyword>
<accession>A0ABV0D3J2</accession>